<dbReference type="GO" id="GO:0004473">
    <property type="term" value="F:malate dehydrogenase (decarboxylating) (NADP+) activity"/>
    <property type="evidence" value="ECO:0007669"/>
    <property type="project" value="TreeGrafter"/>
</dbReference>
<evidence type="ECO:0000259" key="10">
    <source>
        <dbReference type="SMART" id="SM01274"/>
    </source>
</evidence>
<dbReference type="InterPro" id="IPR037062">
    <property type="entry name" value="Malic_N_dom_sf"/>
</dbReference>
<feature type="binding site" evidence="7">
    <location>
        <position position="238"/>
    </location>
    <ligand>
        <name>a divalent metal cation</name>
        <dbReference type="ChEBI" id="CHEBI:60240"/>
    </ligand>
</feature>
<proteinExistence type="inferred from homology"/>
<dbReference type="Pfam" id="PF00390">
    <property type="entry name" value="malic"/>
    <property type="match status" value="1"/>
</dbReference>
<dbReference type="PIRSF" id="PIRSF000106">
    <property type="entry name" value="ME"/>
    <property type="match status" value="1"/>
</dbReference>
<feature type="active site" description="Proton acceptor" evidence="5">
    <location>
        <position position="167"/>
    </location>
</feature>
<dbReference type="SUPFAM" id="SSF53223">
    <property type="entry name" value="Aminoacid dehydrogenase-like, N-terminal domain"/>
    <property type="match status" value="1"/>
</dbReference>
<dbReference type="InterPro" id="IPR036291">
    <property type="entry name" value="NAD(P)-bd_dom_sf"/>
</dbReference>
<organism evidence="11 12">
    <name type="scientific">Paraburkholderia solisilvae</name>
    <dbReference type="NCBI Taxonomy" id="624376"/>
    <lineage>
        <taxon>Bacteria</taxon>
        <taxon>Pseudomonadati</taxon>
        <taxon>Pseudomonadota</taxon>
        <taxon>Betaproteobacteria</taxon>
        <taxon>Burkholderiales</taxon>
        <taxon>Burkholderiaceae</taxon>
        <taxon>Paraburkholderia</taxon>
    </lineage>
</organism>
<dbReference type="PANTHER" id="PTHR23406">
    <property type="entry name" value="MALIC ENZYME-RELATED"/>
    <property type="match status" value="1"/>
</dbReference>
<evidence type="ECO:0000256" key="1">
    <source>
        <dbReference type="ARBA" id="ARBA00001936"/>
    </source>
</evidence>
<sequence>MNTQDKVSGYDLLRSAHLNKGMAFTEAERRAYHLEGLLPPGVRTLELQVARTHAELAQIENDLHKYLYLSDLQSRNETVFYATLMSDPSRFMPIVYTPTVGEACQKFDHIYRGGRGMYVPISARGRVKELLENWPEKDVRFIVVTDGERILGLGDLGVCGMGIPIGKLSLYTACAGVPPQYCMPVTLDVGTNNHELLEDPLYLGMRHERVRGDDYHAFVGEFIDAVQALFPKCCVQWEDFANFNAVPLLARYKDKLCTYNDDIQGTAAVALAGIFGALRISGQKLADQRFLFLGGGSAATGIAELISEAMTLEGMTIDAARARHALFDIQGLMVKSRSDLADFQKPFAVEHAPLDTFVDAVKALKPTGIIGVSTVPKLFNQQVIEAMTELNERPIIFPYSNPTSRSECTAEEAYAWSNGNAIFASGSPFPPVTLHDGRTFMPGQGNNVYIFPAMGMAVFATEATRVTQEMFIVAAKAVAEQVTEQSLATGLIYPPQAKILDASLHVAARVAEHIFEKNLARVPRPSDIEAYIRKRAYRPAYATT</sequence>
<dbReference type="RefSeq" id="WP_175109140.1">
    <property type="nucleotide sequence ID" value="NZ_CADIKF010000002.1"/>
</dbReference>
<comment type="cofactor">
    <cofactor evidence="1">
        <name>Mn(2+)</name>
        <dbReference type="ChEBI" id="CHEBI:29035"/>
    </cofactor>
</comment>
<dbReference type="GO" id="GO:0006108">
    <property type="term" value="P:malate metabolic process"/>
    <property type="evidence" value="ECO:0007669"/>
    <property type="project" value="TreeGrafter"/>
</dbReference>
<keyword evidence="4 11" id="KW-0560">Oxidoreductase</keyword>
<feature type="binding site" evidence="7">
    <location>
        <position position="262"/>
    </location>
    <ligand>
        <name>a divalent metal cation</name>
        <dbReference type="ChEBI" id="CHEBI:60240"/>
    </ligand>
</feature>
<feature type="domain" description="Malic enzyme NAD-binding" evidence="9">
    <location>
        <begin position="263"/>
        <end position="515"/>
    </location>
</feature>
<comment type="cofactor">
    <cofactor evidence="7">
        <name>Mg(2+)</name>
        <dbReference type="ChEBI" id="CHEBI:18420"/>
    </cofactor>
    <cofactor evidence="7">
        <name>Mn(2+)</name>
        <dbReference type="ChEBI" id="CHEBI:29035"/>
    </cofactor>
    <text evidence="7">Divalent metal cations. Prefers magnesium or manganese.</text>
</comment>
<dbReference type="SUPFAM" id="SSF51735">
    <property type="entry name" value="NAD(P)-binding Rossmann-fold domains"/>
    <property type="match status" value="1"/>
</dbReference>
<comment type="similarity">
    <text evidence="2 8">Belongs to the malic enzymes family.</text>
</comment>
<feature type="active site" description="Proton donor" evidence="5">
    <location>
        <position position="96"/>
    </location>
</feature>
<dbReference type="FunFam" id="3.40.50.720:FF:000060">
    <property type="entry name" value="Malic enzyme"/>
    <property type="match status" value="1"/>
</dbReference>
<dbReference type="Gene3D" id="3.40.50.10380">
    <property type="entry name" value="Malic enzyme, N-terminal domain"/>
    <property type="match status" value="1"/>
</dbReference>
<evidence type="ECO:0000313" key="12">
    <source>
        <dbReference type="Proteomes" id="UP000494329"/>
    </source>
</evidence>
<keyword evidence="12" id="KW-1185">Reference proteome</keyword>
<evidence type="ECO:0000256" key="7">
    <source>
        <dbReference type="PIRSR" id="PIRSR000106-3"/>
    </source>
</evidence>
<accession>A0A6J5D510</accession>
<dbReference type="CDD" id="cd05312">
    <property type="entry name" value="NAD_bind_1_malic_enz"/>
    <property type="match status" value="1"/>
</dbReference>
<feature type="domain" description="Malic enzyme N-terminal" evidence="10">
    <location>
        <begin position="73"/>
        <end position="253"/>
    </location>
</feature>
<dbReference type="InterPro" id="IPR046346">
    <property type="entry name" value="Aminoacid_DH-like_N_sf"/>
</dbReference>
<evidence type="ECO:0000256" key="4">
    <source>
        <dbReference type="ARBA" id="ARBA00023002"/>
    </source>
</evidence>
<reference evidence="11 12" key="1">
    <citation type="submission" date="2020-04" db="EMBL/GenBank/DDBJ databases">
        <authorList>
            <person name="De Canck E."/>
        </authorList>
    </citation>
    <scope>NUCLEOTIDE SEQUENCE [LARGE SCALE GENOMIC DNA]</scope>
    <source>
        <strain evidence="11 12">LMG 29739</strain>
    </source>
</reference>
<evidence type="ECO:0000256" key="6">
    <source>
        <dbReference type="PIRSR" id="PIRSR000106-2"/>
    </source>
</evidence>
<dbReference type="SMART" id="SM00919">
    <property type="entry name" value="Malic_M"/>
    <property type="match status" value="1"/>
</dbReference>
<evidence type="ECO:0000256" key="2">
    <source>
        <dbReference type="ARBA" id="ARBA00008785"/>
    </source>
</evidence>
<dbReference type="EC" id="1.1.1.38" evidence="11"/>
<evidence type="ECO:0000256" key="3">
    <source>
        <dbReference type="ARBA" id="ARBA00022723"/>
    </source>
</evidence>
<dbReference type="InterPro" id="IPR012302">
    <property type="entry name" value="Malic_NAD-bd"/>
</dbReference>
<dbReference type="PANTHER" id="PTHR23406:SF90">
    <property type="entry name" value="MALIC ENZYME-RELATED"/>
    <property type="match status" value="1"/>
</dbReference>
<evidence type="ECO:0000256" key="5">
    <source>
        <dbReference type="PIRSR" id="PIRSR000106-1"/>
    </source>
</evidence>
<dbReference type="EMBL" id="CADIKF010000002">
    <property type="protein sequence ID" value="CAB3748075.1"/>
    <property type="molecule type" value="Genomic_DNA"/>
</dbReference>
<feature type="binding site" evidence="7">
    <location>
        <position position="239"/>
    </location>
    <ligand>
        <name>a divalent metal cation</name>
        <dbReference type="ChEBI" id="CHEBI:60240"/>
    </ligand>
</feature>
<dbReference type="AlphaFoldDB" id="A0A6J5D510"/>
<dbReference type="NCBIfam" id="NF010052">
    <property type="entry name" value="PRK13529.1"/>
    <property type="match status" value="1"/>
</dbReference>
<evidence type="ECO:0000256" key="8">
    <source>
        <dbReference type="RuleBase" id="RU003427"/>
    </source>
</evidence>
<name>A0A6J5D510_9BURK</name>
<dbReference type="GO" id="GO:0046872">
    <property type="term" value="F:metal ion binding"/>
    <property type="evidence" value="ECO:0007669"/>
    <property type="project" value="UniProtKB-KW"/>
</dbReference>
<dbReference type="GO" id="GO:0051287">
    <property type="term" value="F:NAD binding"/>
    <property type="evidence" value="ECO:0007669"/>
    <property type="project" value="InterPro"/>
</dbReference>
<dbReference type="Gene3D" id="3.40.50.720">
    <property type="entry name" value="NAD(P)-binding Rossmann-like Domain"/>
    <property type="match status" value="1"/>
</dbReference>
<evidence type="ECO:0000313" key="11">
    <source>
        <dbReference type="EMBL" id="CAB3748075.1"/>
    </source>
</evidence>
<feature type="binding site" evidence="6">
    <location>
        <position position="401"/>
    </location>
    <ligand>
        <name>(S)-malate</name>
        <dbReference type="ChEBI" id="CHEBI:15589"/>
    </ligand>
</feature>
<dbReference type="PRINTS" id="PR00072">
    <property type="entry name" value="MALOXRDTASE"/>
</dbReference>
<dbReference type="InterPro" id="IPR001891">
    <property type="entry name" value="Malic_OxRdtase"/>
</dbReference>
<keyword evidence="3 7" id="KW-0479">Metal-binding</keyword>
<gene>
    <name evidence="11" type="primary">maeA</name>
    <name evidence="11" type="ORF">LMG29739_00470</name>
</gene>
<dbReference type="Proteomes" id="UP000494329">
    <property type="component" value="Unassembled WGS sequence"/>
</dbReference>
<feature type="binding site" evidence="6">
    <location>
        <position position="446"/>
    </location>
    <ligand>
        <name>(S)-malate</name>
        <dbReference type="ChEBI" id="CHEBI:15589"/>
    </ligand>
</feature>
<dbReference type="SMART" id="SM01274">
    <property type="entry name" value="malic"/>
    <property type="match status" value="1"/>
</dbReference>
<dbReference type="Pfam" id="PF03949">
    <property type="entry name" value="Malic_M"/>
    <property type="match status" value="1"/>
</dbReference>
<protein>
    <submittedName>
        <fullName evidence="11">NAD-dependent malic enzyme</fullName>
        <ecNumber evidence="11">1.1.1.38</ecNumber>
    </submittedName>
</protein>
<evidence type="ECO:0000259" key="9">
    <source>
        <dbReference type="SMART" id="SM00919"/>
    </source>
</evidence>
<dbReference type="InterPro" id="IPR012301">
    <property type="entry name" value="Malic_N_dom"/>
</dbReference>
<feature type="binding site" evidence="6">
    <location>
        <position position="149"/>
    </location>
    <ligand>
        <name>(S)-malate</name>
        <dbReference type="ChEBI" id="CHEBI:15589"/>
    </ligand>
</feature>